<dbReference type="InterPro" id="IPR049492">
    <property type="entry name" value="BD-FAE-like_dom"/>
</dbReference>
<dbReference type="PANTHER" id="PTHR48081:SF33">
    <property type="entry name" value="KYNURENINE FORMAMIDASE"/>
    <property type="match status" value="1"/>
</dbReference>
<evidence type="ECO:0000313" key="4">
    <source>
        <dbReference type="EMBL" id="MCP3729982.1"/>
    </source>
</evidence>
<keyword evidence="5" id="KW-1185">Reference proteome</keyword>
<dbReference type="EMBL" id="JAMLDX010000003">
    <property type="protein sequence ID" value="MCP3729982.1"/>
    <property type="molecule type" value="Genomic_DNA"/>
</dbReference>
<evidence type="ECO:0000313" key="5">
    <source>
        <dbReference type="Proteomes" id="UP001139451"/>
    </source>
</evidence>
<gene>
    <name evidence="4" type="ORF">M9978_06025</name>
</gene>
<dbReference type="InterPro" id="IPR029058">
    <property type="entry name" value="AB_hydrolase_fold"/>
</dbReference>
<dbReference type="RefSeq" id="WP_254292095.1">
    <property type="nucleotide sequence ID" value="NZ_JAMLDX010000003.1"/>
</dbReference>
<keyword evidence="1 4" id="KW-0378">Hydrolase</keyword>
<dbReference type="SUPFAM" id="SSF53474">
    <property type="entry name" value="alpha/beta-Hydrolases"/>
    <property type="match status" value="1"/>
</dbReference>
<organism evidence="4 5">
    <name type="scientific">Sphingomonas tagetis</name>
    <dbReference type="NCBI Taxonomy" id="2949092"/>
    <lineage>
        <taxon>Bacteria</taxon>
        <taxon>Pseudomonadati</taxon>
        <taxon>Pseudomonadota</taxon>
        <taxon>Alphaproteobacteria</taxon>
        <taxon>Sphingomonadales</taxon>
        <taxon>Sphingomonadaceae</taxon>
        <taxon>Sphingomonas</taxon>
    </lineage>
</organism>
<dbReference type="Pfam" id="PF20434">
    <property type="entry name" value="BD-FAE"/>
    <property type="match status" value="1"/>
</dbReference>
<feature type="domain" description="BD-FAE-like" evidence="3">
    <location>
        <begin position="65"/>
        <end position="265"/>
    </location>
</feature>
<accession>A0A9X2HI15</accession>
<dbReference type="Gene3D" id="3.40.50.1820">
    <property type="entry name" value="alpha/beta hydrolase"/>
    <property type="match status" value="1"/>
</dbReference>
<evidence type="ECO:0000256" key="1">
    <source>
        <dbReference type="ARBA" id="ARBA00022801"/>
    </source>
</evidence>
<dbReference type="InterPro" id="IPR006311">
    <property type="entry name" value="TAT_signal"/>
</dbReference>
<evidence type="ECO:0000256" key="2">
    <source>
        <dbReference type="SAM" id="SignalP"/>
    </source>
</evidence>
<dbReference type="AlphaFoldDB" id="A0A9X2HI15"/>
<comment type="caution">
    <text evidence="4">The sequence shown here is derived from an EMBL/GenBank/DDBJ whole genome shotgun (WGS) entry which is preliminary data.</text>
</comment>
<keyword evidence="2" id="KW-0732">Signal</keyword>
<dbReference type="GO" id="GO:0016787">
    <property type="term" value="F:hydrolase activity"/>
    <property type="evidence" value="ECO:0007669"/>
    <property type="project" value="UniProtKB-KW"/>
</dbReference>
<feature type="signal peptide" evidence="2">
    <location>
        <begin position="1"/>
        <end position="27"/>
    </location>
</feature>
<evidence type="ECO:0000259" key="3">
    <source>
        <dbReference type="Pfam" id="PF20434"/>
    </source>
</evidence>
<proteinExistence type="predicted"/>
<sequence length="314" mass="34870">MKTPEIRRRDLLLATAAMALAGGFASAGRAAPKARYDPAARFKLKVSEVEFRRTPKGTPLLARIYQPIGDGPWPVVMDLHGGGWAEKDRQAEELFDRKMAVAGALVVAIDYTLSDEAPYPACIQDANYAIRWLKHNAAKWNGDASKIGLFGSSSGGHIAQLLMLRPHDPRYGALPFAENPKLDAVVDYVIGRSPGSDPYAMYQTVVELKNTGMVDKMKTFFTPFANIHDANPREILERREKVTLKPLLVMQGELDDNVPTAVQNRFVKAFRAMGGQCDYEIFKDCDHQWVGVPGPQTDRAHQMARAFIARQVNM</sequence>
<dbReference type="InterPro" id="IPR050300">
    <property type="entry name" value="GDXG_lipolytic_enzyme"/>
</dbReference>
<dbReference type="PANTHER" id="PTHR48081">
    <property type="entry name" value="AB HYDROLASE SUPERFAMILY PROTEIN C4A8.06C"/>
    <property type="match status" value="1"/>
</dbReference>
<dbReference type="PROSITE" id="PS51318">
    <property type="entry name" value="TAT"/>
    <property type="match status" value="1"/>
</dbReference>
<name>A0A9X2HI15_9SPHN</name>
<protein>
    <submittedName>
        <fullName evidence="4">Alpha/beta hydrolase</fullName>
    </submittedName>
</protein>
<dbReference type="Proteomes" id="UP001139451">
    <property type="component" value="Unassembled WGS sequence"/>
</dbReference>
<feature type="chain" id="PRO_5040884359" evidence="2">
    <location>
        <begin position="28"/>
        <end position="314"/>
    </location>
</feature>
<reference evidence="4" key="1">
    <citation type="submission" date="2022-05" db="EMBL/GenBank/DDBJ databases">
        <title>Sphingomonas sp. strain MG17 Genome sequencing and assembly.</title>
        <authorList>
            <person name="Kim I."/>
        </authorList>
    </citation>
    <scope>NUCLEOTIDE SEQUENCE</scope>
    <source>
        <strain evidence="4">MG17</strain>
    </source>
</reference>